<dbReference type="HOGENOM" id="CLU_081801_0_0_11"/>
<evidence type="ECO:0000313" key="2">
    <source>
        <dbReference type="Proteomes" id="UP000002026"/>
    </source>
</evidence>
<dbReference type="EMBL" id="CP001684">
    <property type="protein sequence ID" value="ACV23737.1"/>
    <property type="molecule type" value="Genomic_DNA"/>
</dbReference>
<protein>
    <submittedName>
        <fullName evidence="1">Uncharacterized protein</fullName>
    </submittedName>
</protein>
<dbReference type="AlphaFoldDB" id="C7N401"/>
<dbReference type="RefSeq" id="WP_012799833.1">
    <property type="nucleotide sequence ID" value="NC_013165.1"/>
</dbReference>
<organism evidence="1 2">
    <name type="scientific">Slackia heliotrinireducens (strain ATCC 29202 / DSM 20476 / NCTC 11029 / RHS 1)</name>
    <name type="common">Peptococcus heliotrinreducens</name>
    <dbReference type="NCBI Taxonomy" id="471855"/>
    <lineage>
        <taxon>Bacteria</taxon>
        <taxon>Bacillati</taxon>
        <taxon>Actinomycetota</taxon>
        <taxon>Coriobacteriia</taxon>
        <taxon>Eggerthellales</taxon>
        <taxon>Eggerthellaceae</taxon>
        <taxon>Slackia</taxon>
    </lineage>
</organism>
<keyword evidence="2" id="KW-1185">Reference proteome</keyword>
<reference evidence="1 2" key="1">
    <citation type="journal article" date="2009" name="Stand. Genomic Sci.">
        <title>Complete genome sequence of Slackia heliotrinireducens type strain (RHS 1).</title>
        <authorList>
            <person name="Pukall R."/>
            <person name="Lapidus A."/>
            <person name="Nolan M."/>
            <person name="Copeland A."/>
            <person name="Glavina Del Rio T."/>
            <person name="Lucas S."/>
            <person name="Chen F."/>
            <person name="Tice H."/>
            <person name="Cheng J.F."/>
            <person name="Chertkov O."/>
            <person name="Bruce D."/>
            <person name="Goodwin L."/>
            <person name="Kuske C."/>
            <person name="Brettin T."/>
            <person name="Detter J.C."/>
            <person name="Han C."/>
            <person name="Pitluck S."/>
            <person name="Pati A."/>
            <person name="Mavrommatis K."/>
            <person name="Ivanova N."/>
            <person name="Ovchinnikova G."/>
            <person name="Chen A."/>
            <person name="Palaniappan K."/>
            <person name="Schneider S."/>
            <person name="Rohde M."/>
            <person name="Chain P."/>
            <person name="D'haeseleer P."/>
            <person name="Goker M."/>
            <person name="Bristow J."/>
            <person name="Eisen J.A."/>
            <person name="Markowitz V."/>
            <person name="Kyrpides N.C."/>
            <person name="Klenk H.P."/>
            <person name="Hugenholtz P."/>
        </authorList>
    </citation>
    <scope>NUCLEOTIDE SEQUENCE [LARGE SCALE GENOMIC DNA]</scope>
    <source>
        <strain evidence="2">ATCC 29202 / DSM 20476 / NCTC 11029 / RHS 1</strain>
    </source>
</reference>
<dbReference type="STRING" id="471855.Shel_27390"/>
<proteinExistence type="predicted"/>
<dbReference type="KEGG" id="shi:Shel_27390"/>
<dbReference type="eggNOG" id="ENOG5031UMV">
    <property type="taxonomic scope" value="Bacteria"/>
</dbReference>
<evidence type="ECO:0000313" key="1">
    <source>
        <dbReference type="EMBL" id="ACV23737.1"/>
    </source>
</evidence>
<sequence>MSDIEVFELDDNFDPLEDIGLVDEEDIEHHDYQMPIPDAELSVVPEPVQLTPREKMDKLIAGIPGHKQRIVEVIRICEEPLTASEIEERLNDTYPQSASVYDAARIADLLVEAEGLVRLNAEEGADEETVAAPKTDTEHPEADVDAVVTPHAGVDETGDYLEVQPPEPSRYVATDEGLAFVAAMTDMAPVMELLEKEPRYLPIYERILRMTSNEEGCGKAELNKAIDSDELCQEPRRYTEYFLFRLQEVAAVRWNRVWYATDLGTSALNSNIFTK</sequence>
<dbReference type="Proteomes" id="UP000002026">
    <property type="component" value="Chromosome"/>
</dbReference>
<dbReference type="SMR" id="C7N401"/>
<gene>
    <name evidence="1" type="ordered locus">Shel_27390</name>
</gene>
<accession>C7N401</accession>
<name>C7N401_SLAHD</name>